<dbReference type="RefSeq" id="WP_143083822.1">
    <property type="nucleotide sequence ID" value="NZ_FOLE01000001.1"/>
</dbReference>
<sequence>MKKIILSILILFHGVVSISYAQDDYKFHSMFVMNFLKYIQWPESSAQPEFVIGVLGNETVMPDLERIASTRYVNGKKIIVKRFSDVSKVSDCQLLYIPTPKSNELAEAIKQVGAGTLIVTAKDGLAQKGSCINFVVRDGKWRFEINEHATGKAKLKVSGELSRLAIMVG</sequence>
<organism evidence="1 2">
    <name type="scientific">Flexibacter flexilis DSM 6793</name>
    <dbReference type="NCBI Taxonomy" id="927664"/>
    <lineage>
        <taxon>Bacteria</taxon>
        <taxon>Pseudomonadati</taxon>
        <taxon>Bacteroidota</taxon>
        <taxon>Cytophagia</taxon>
        <taxon>Cytophagales</taxon>
        <taxon>Flexibacteraceae</taxon>
        <taxon>Flexibacter</taxon>
    </lineage>
</organism>
<dbReference type="EMBL" id="FOLE01000001">
    <property type="protein sequence ID" value="SFB72129.1"/>
    <property type="molecule type" value="Genomic_DNA"/>
</dbReference>
<reference evidence="1 2" key="1">
    <citation type="submission" date="2016-10" db="EMBL/GenBank/DDBJ databases">
        <authorList>
            <person name="de Groot N.N."/>
        </authorList>
    </citation>
    <scope>NUCLEOTIDE SEQUENCE [LARGE SCALE GENOMIC DNA]</scope>
    <source>
        <strain evidence="1 2">DSM 6793</strain>
    </source>
</reference>
<keyword evidence="2" id="KW-1185">Reference proteome</keyword>
<dbReference type="Proteomes" id="UP000199514">
    <property type="component" value="Unassembled WGS sequence"/>
</dbReference>
<proteinExistence type="predicted"/>
<gene>
    <name evidence="1" type="ORF">SAMN05421780_10195</name>
</gene>
<dbReference type="OrthoDB" id="1342147at2"/>
<protein>
    <recommendedName>
        <fullName evidence="3">YfiR family protein</fullName>
    </recommendedName>
</protein>
<evidence type="ECO:0000313" key="2">
    <source>
        <dbReference type="Proteomes" id="UP000199514"/>
    </source>
</evidence>
<evidence type="ECO:0000313" key="1">
    <source>
        <dbReference type="EMBL" id="SFB72129.1"/>
    </source>
</evidence>
<dbReference type="STRING" id="927664.SAMN05421780_10195"/>
<name>A0A1I1DAU5_9BACT</name>
<dbReference type="InterPro" id="IPR025293">
    <property type="entry name" value="YfiR/HmsC-like"/>
</dbReference>
<evidence type="ECO:0008006" key="3">
    <source>
        <dbReference type="Google" id="ProtNLM"/>
    </source>
</evidence>
<dbReference type="Pfam" id="PF13689">
    <property type="entry name" value="DUF4154"/>
    <property type="match status" value="1"/>
</dbReference>
<dbReference type="AlphaFoldDB" id="A0A1I1DAU5"/>
<accession>A0A1I1DAU5</accession>